<dbReference type="GeneID" id="91971572"/>
<evidence type="ECO:0000313" key="3">
    <source>
        <dbReference type="EMBL" id="WGL57031.1"/>
    </source>
</evidence>
<dbReference type="Proteomes" id="UP001177527">
    <property type="component" value="Chromosome"/>
</dbReference>
<evidence type="ECO:0000313" key="2">
    <source>
        <dbReference type="EMBL" id="QGH28913.1"/>
    </source>
</evidence>
<evidence type="ECO:0000313" key="5">
    <source>
        <dbReference type="Proteomes" id="UP001177527"/>
    </source>
</evidence>
<dbReference type="AlphaFoldDB" id="A0A447MRF1"/>
<evidence type="ECO:0000256" key="1">
    <source>
        <dbReference type="SAM" id="Phobius"/>
    </source>
</evidence>
<keyword evidence="1" id="KW-1133">Transmembrane helix</keyword>
<reference evidence="3" key="2">
    <citation type="submission" date="2023-04" db="EMBL/GenBank/DDBJ databases">
        <title>APH(3)-Id, a novel chromosomal aminoglycoside phosphotransferase, identified from an environmental isolate of Kluyvera intermedia DW18.</title>
        <authorList>
            <person name="Sha Y."/>
        </authorList>
    </citation>
    <scope>NUCLEOTIDE SEQUENCE</scope>
    <source>
        <strain evidence="3">DW18</strain>
    </source>
</reference>
<sequence>MDSAVLIILLLILCFAILGGGWFLIMRTEMKIEKKMLNEFELKRKEEKHQKILQKYEELLAMEIEWHTQRIASIHFFLAKIKKKQDAQYRGTQASINGDNTHLHSKIKALIFIYFPHLQDDYAKLCKIADCTVYFDYVYGRSSDGPRVLAQLTDKLQKLSAQSTEFQNRIRSEVVVK</sequence>
<proteinExistence type="predicted"/>
<protein>
    <submittedName>
        <fullName evidence="3">Uncharacterized protein</fullName>
    </submittedName>
</protein>
<organism evidence="3 5">
    <name type="scientific">Kluyvera intermedia</name>
    <name type="common">Enterobacter intermedius</name>
    <dbReference type="NCBI Taxonomy" id="61648"/>
    <lineage>
        <taxon>Bacteria</taxon>
        <taxon>Pseudomonadati</taxon>
        <taxon>Pseudomonadota</taxon>
        <taxon>Gammaproteobacteria</taxon>
        <taxon>Enterobacterales</taxon>
        <taxon>Enterobacteriaceae</taxon>
        <taxon>Kluyvera</taxon>
    </lineage>
</organism>
<feature type="transmembrane region" description="Helical" evidence="1">
    <location>
        <begin position="6"/>
        <end position="26"/>
    </location>
</feature>
<keyword evidence="4" id="KW-1185">Reference proteome</keyword>
<reference evidence="2 4" key="1">
    <citation type="submission" date="2019-10" db="EMBL/GenBank/DDBJ databases">
        <title>Complete genome sequencing of drug resistant plasmids in Kluyvera intermedia.</title>
        <authorList>
            <person name="Ke C."/>
            <person name="Jian S."/>
        </authorList>
    </citation>
    <scope>NUCLEOTIDE SEQUENCE [LARGE SCALE GENOMIC DNA]</scope>
    <source>
        <strain evidence="2 4">N2-1</strain>
    </source>
</reference>
<keyword evidence="1" id="KW-0812">Transmembrane</keyword>
<accession>A0A447MRF1</accession>
<gene>
    <name evidence="2" type="ORF">GHC21_04160</name>
    <name evidence="3" type="ORF">QBD33_04320</name>
</gene>
<dbReference type="RefSeq" id="WP_062773168.1">
    <property type="nucleotide sequence ID" value="NZ_CP045843.1"/>
</dbReference>
<name>A0A447MRF1_KLUIN</name>
<keyword evidence="1" id="KW-0472">Membrane</keyword>
<dbReference type="EMBL" id="CP045845">
    <property type="protein sequence ID" value="QGH28913.1"/>
    <property type="molecule type" value="Genomic_DNA"/>
</dbReference>
<dbReference type="Proteomes" id="UP000344450">
    <property type="component" value="Chromosome"/>
</dbReference>
<dbReference type="OrthoDB" id="6628516at2"/>
<dbReference type="EMBL" id="CP123488">
    <property type="protein sequence ID" value="WGL57031.1"/>
    <property type="molecule type" value="Genomic_DNA"/>
</dbReference>
<evidence type="ECO:0000313" key="4">
    <source>
        <dbReference type="Proteomes" id="UP000344450"/>
    </source>
</evidence>